<accession>A0A4Y3QQK9</accession>
<gene>
    <name evidence="9" type="ORF">SCA03_02050</name>
</gene>
<dbReference type="Proteomes" id="UP000319210">
    <property type="component" value="Unassembled WGS sequence"/>
</dbReference>
<evidence type="ECO:0000256" key="1">
    <source>
        <dbReference type="ARBA" id="ARBA00012513"/>
    </source>
</evidence>
<dbReference type="OrthoDB" id="9762169at2"/>
<evidence type="ECO:0000256" key="2">
    <source>
        <dbReference type="ARBA" id="ARBA00022527"/>
    </source>
</evidence>
<proteinExistence type="predicted"/>
<evidence type="ECO:0000256" key="5">
    <source>
        <dbReference type="ARBA" id="ARBA00022777"/>
    </source>
</evidence>
<reference evidence="9 10" key="1">
    <citation type="submission" date="2019-06" db="EMBL/GenBank/DDBJ databases">
        <title>Whole genome shotgun sequence of Streptomyces cacaoi subsp. cacaoi NBRC 12748.</title>
        <authorList>
            <person name="Hosoyama A."/>
            <person name="Uohara A."/>
            <person name="Ohji S."/>
            <person name="Ichikawa N."/>
        </authorList>
    </citation>
    <scope>NUCLEOTIDE SEQUENCE [LARGE SCALE GENOMIC DNA]</scope>
    <source>
        <strain evidence="9 10">NBRC 12748</strain>
    </source>
</reference>
<keyword evidence="5" id="KW-0418">Kinase</keyword>
<dbReference type="SUPFAM" id="SSF56112">
    <property type="entry name" value="Protein kinase-like (PK-like)"/>
    <property type="match status" value="1"/>
</dbReference>
<dbReference type="GO" id="GO:0005524">
    <property type="term" value="F:ATP binding"/>
    <property type="evidence" value="ECO:0007669"/>
    <property type="project" value="UniProtKB-KW"/>
</dbReference>
<dbReference type="Gene3D" id="3.30.200.20">
    <property type="entry name" value="Phosphorylase Kinase, domain 1"/>
    <property type="match status" value="1"/>
</dbReference>
<evidence type="ECO:0000259" key="8">
    <source>
        <dbReference type="PROSITE" id="PS50011"/>
    </source>
</evidence>
<sequence>MRGTVLGGRYELRSVLGSGGAAEVWEAHDGLLERTVAVKLPYAGGSTDAARARAHARFRRAAVLGAQLSGHPHIVPVHDYGHHPGPGPDGADGGREGVPYLVLEHVPGPSLAELIGRPPVVPVARALEWAGQICDALTAVHEAGVVHRDLSPDNVLLSHPYPDLGSALLTDFGLAVRCPDGCSAPAPALLTGTPAYLAPEQARPGARTDGRSDLYALGCLLYALLTGRPPSAADSAPRRRDDSRAGSTDTAGPPTSPPARTRPGPPGRYRAGVPRAVDTFVLHLLAEDPADRPPHARAARDRLSALCRGLPGPPPRLPQTELHAVEERAYTLVEQEDHTAAVPLLERVIGEYVRDPGPEHPGTLGVRHVHAYALAAAGRHTAAARVHRRLARDRARALGPEHPETLASRHHHAYNLGESGRCAEAAALFRSLAEDRARLLGATHPGTLSARHSHAVNLAGAGSRVEAAQLLAAVAEDRAHVLGAGHPDTLLSRHDHACALGESGRPDHAARLLSTVAEDAARLLGTDHPSTVSARRSRNGFRTTARRQEREPPG</sequence>
<dbReference type="PROSITE" id="PS50011">
    <property type="entry name" value="PROTEIN_KINASE_DOM"/>
    <property type="match status" value="1"/>
</dbReference>
<evidence type="ECO:0000313" key="10">
    <source>
        <dbReference type="Proteomes" id="UP000319210"/>
    </source>
</evidence>
<keyword evidence="2" id="KW-0723">Serine/threonine-protein kinase</keyword>
<keyword evidence="6" id="KW-0067">ATP-binding</keyword>
<dbReference type="EMBL" id="BJMM01000002">
    <property type="protein sequence ID" value="GEB47654.1"/>
    <property type="molecule type" value="Genomic_DNA"/>
</dbReference>
<feature type="region of interest" description="Disordered" evidence="7">
    <location>
        <begin position="230"/>
        <end position="272"/>
    </location>
</feature>
<dbReference type="RefSeq" id="WP_141275158.1">
    <property type="nucleotide sequence ID" value="NZ_BJMM01000002.1"/>
</dbReference>
<keyword evidence="3" id="KW-0808">Transferase</keyword>
<keyword evidence="4" id="KW-0547">Nucleotide-binding</keyword>
<dbReference type="SUPFAM" id="SSF48452">
    <property type="entry name" value="TPR-like"/>
    <property type="match status" value="1"/>
</dbReference>
<dbReference type="Gene3D" id="1.10.510.10">
    <property type="entry name" value="Transferase(Phosphotransferase) domain 1"/>
    <property type="match status" value="1"/>
</dbReference>
<evidence type="ECO:0000256" key="3">
    <source>
        <dbReference type="ARBA" id="ARBA00022679"/>
    </source>
</evidence>
<dbReference type="Pfam" id="PF00069">
    <property type="entry name" value="Pkinase"/>
    <property type="match status" value="1"/>
</dbReference>
<dbReference type="InterPro" id="IPR011009">
    <property type="entry name" value="Kinase-like_dom_sf"/>
</dbReference>
<organism evidence="9 10">
    <name type="scientific">Streptomyces cacaoi</name>
    <dbReference type="NCBI Taxonomy" id="1898"/>
    <lineage>
        <taxon>Bacteria</taxon>
        <taxon>Bacillati</taxon>
        <taxon>Actinomycetota</taxon>
        <taxon>Actinomycetes</taxon>
        <taxon>Kitasatosporales</taxon>
        <taxon>Streptomycetaceae</taxon>
        <taxon>Streptomyces</taxon>
    </lineage>
</organism>
<dbReference type="GO" id="GO:0004674">
    <property type="term" value="F:protein serine/threonine kinase activity"/>
    <property type="evidence" value="ECO:0007669"/>
    <property type="project" value="UniProtKB-KW"/>
</dbReference>
<feature type="region of interest" description="Disordered" evidence="7">
    <location>
        <begin position="524"/>
        <end position="554"/>
    </location>
</feature>
<feature type="domain" description="Protein kinase" evidence="8">
    <location>
        <begin position="10"/>
        <end position="306"/>
    </location>
</feature>
<dbReference type="InterPro" id="IPR011990">
    <property type="entry name" value="TPR-like_helical_dom_sf"/>
</dbReference>
<dbReference type="AlphaFoldDB" id="A0A4Y3QQK9"/>
<evidence type="ECO:0000256" key="7">
    <source>
        <dbReference type="SAM" id="MobiDB-lite"/>
    </source>
</evidence>
<name>A0A4Y3QQK9_STRCI</name>
<evidence type="ECO:0000256" key="4">
    <source>
        <dbReference type="ARBA" id="ARBA00022741"/>
    </source>
</evidence>
<dbReference type="Gene3D" id="1.25.40.10">
    <property type="entry name" value="Tetratricopeptide repeat domain"/>
    <property type="match status" value="1"/>
</dbReference>
<dbReference type="CDD" id="cd14014">
    <property type="entry name" value="STKc_PknB_like"/>
    <property type="match status" value="1"/>
</dbReference>
<keyword evidence="10" id="KW-1185">Reference proteome</keyword>
<dbReference type="InterPro" id="IPR000719">
    <property type="entry name" value="Prot_kinase_dom"/>
</dbReference>
<dbReference type="PANTHER" id="PTHR43289">
    <property type="entry name" value="MITOGEN-ACTIVATED PROTEIN KINASE KINASE KINASE 20-RELATED"/>
    <property type="match status" value="1"/>
</dbReference>
<evidence type="ECO:0000256" key="6">
    <source>
        <dbReference type="ARBA" id="ARBA00022840"/>
    </source>
</evidence>
<protein>
    <recommendedName>
        <fullName evidence="1">non-specific serine/threonine protein kinase</fullName>
        <ecNumber evidence="1">2.7.11.1</ecNumber>
    </recommendedName>
</protein>
<dbReference type="PROSITE" id="PS00109">
    <property type="entry name" value="PROTEIN_KINASE_TYR"/>
    <property type="match status" value="1"/>
</dbReference>
<dbReference type="EC" id="2.7.11.1" evidence="1"/>
<dbReference type="Pfam" id="PF13374">
    <property type="entry name" value="TPR_10"/>
    <property type="match status" value="3"/>
</dbReference>
<dbReference type="PANTHER" id="PTHR43289:SF6">
    <property type="entry name" value="SERINE_THREONINE-PROTEIN KINASE NEKL-3"/>
    <property type="match status" value="1"/>
</dbReference>
<dbReference type="InterPro" id="IPR008266">
    <property type="entry name" value="Tyr_kinase_AS"/>
</dbReference>
<comment type="caution">
    <text evidence="9">The sequence shown here is derived from an EMBL/GenBank/DDBJ whole genome shotgun (WGS) entry which is preliminary data.</text>
</comment>
<evidence type="ECO:0000313" key="9">
    <source>
        <dbReference type="EMBL" id="GEB47654.1"/>
    </source>
</evidence>
<feature type="compositionally biased region" description="Low complexity" evidence="7">
    <location>
        <begin position="250"/>
        <end position="272"/>
    </location>
</feature>